<evidence type="ECO:0000313" key="1">
    <source>
        <dbReference type="EMBL" id="NOJ44506.1"/>
    </source>
</evidence>
<organism evidence="1 2">
    <name type="scientific">Bradyrhizobium australiense</name>
    <dbReference type="NCBI Taxonomy" id="2721161"/>
    <lineage>
        <taxon>Bacteria</taxon>
        <taxon>Pseudomonadati</taxon>
        <taxon>Pseudomonadota</taxon>
        <taxon>Alphaproteobacteria</taxon>
        <taxon>Hyphomicrobiales</taxon>
        <taxon>Nitrobacteraceae</taxon>
        <taxon>Bradyrhizobium</taxon>
    </lineage>
</organism>
<dbReference type="AlphaFoldDB" id="A0A7Y4LZN5"/>
<dbReference type="Proteomes" id="UP000544122">
    <property type="component" value="Unassembled WGS sequence"/>
</dbReference>
<protein>
    <submittedName>
        <fullName evidence="1">Uncharacterized protein</fullName>
    </submittedName>
</protein>
<sequence length="101" mass="11259">MQGIGKRWIELRTKADQAGRIGRGQFEHARKSGSSDQQMSAIRELRINSIAGFAGIFQRLKDESGIVIAGRVHIVAKKQRCSARKQFLHRIFGTAHGDLTT</sequence>
<dbReference type="EMBL" id="JAAVLX010000017">
    <property type="protein sequence ID" value="NOJ44506.1"/>
    <property type="molecule type" value="Genomic_DNA"/>
</dbReference>
<comment type="caution">
    <text evidence="1">The sequence shown here is derived from an EMBL/GenBank/DDBJ whole genome shotgun (WGS) entry which is preliminary data.</text>
</comment>
<reference evidence="1 2" key="1">
    <citation type="submission" date="2020-03" db="EMBL/GenBank/DDBJ databases">
        <title>Bradyrhizobium diversity isolated from nodules of Indigofera sp.</title>
        <authorList>
            <person name="Klepa M."/>
            <person name="Helene L."/>
            <person name="Hungria M."/>
        </authorList>
    </citation>
    <scope>NUCLEOTIDE SEQUENCE [LARGE SCALE GENOMIC DNA]</scope>
    <source>
        <strain evidence="1 2">WSM 1791</strain>
    </source>
</reference>
<proteinExistence type="predicted"/>
<keyword evidence="2" id="KW-1185">Reference proteome</keyword>
<name>A0A7Y4LZN5_9BRAD</name>
<evidence type="ECO:0000313" key="2">
    <source>
        <dbReference type="Proteomes" id="UP000544122"/>
    </source>
</evidence>
<accession>A0A7Y4LZN5</accession>
<gene>
    <name evidence="1" type="ORF">HCN58_34025</name>
</gene>